<dbReference type="Proteomes" id="UP001355207">
    <property type="component" value="Chromosome 9"/>
</dbReference>
<dbReference type="Pfam" id="PF00069">
    <property type="entry name" value="Pkinase"/>
    <property type="match status" value="1"/>
</dbReference>
<dbReference type="Gene3D" id="3.30.200.20">
    <property type="entry name" value="Phosphorylase Kinase, domain 1"/>
    <property type="match status" value="1"/>
</dbReference>
<evidence type="ECO:0000256" key="1">
    <source>
        <dbReference type="ARBA" id="ARBA00022527"/>
    </source>
</evidence>
<proteinExistence type="predicted"/>
<keyword evidence="3" id="KW-0067">ATP-binding</keyword>
<evidence type="ECO:0000256" key="3">
    <source>
        <dbReference type="ARBA" id="ARBA00022840"/>
    </source>
</evidence>
<reference evidence="5 6" key="1">
    <citation type="submission" date="2024-01" db="EMBL/GenBank/DDBJ databases">
        <title>Comparative genomics of Cryptococcus and Kwoniella reveals pathogenesis evolution and contrasting modes of karyotype evolution via chromosome fusion or intercentromeric recombination.</title>
        <authorList>
            <person name="Coelho M.A."/>
            <person name="David-Palma M."/>
            <person name="Shea T."/>
            <person name="Bowers K."/>
            <person name="McGinley-Smith S."/>
            <person name="Mohammad A.W."/>
            <person name="Gnirke A."/>
            <person name="Yurkov A.M."/>
            <person name="Nowrousian M."/>
            <person name="Sun S."/>
            <person name="Cuomo C.A."/>
            <person name="Heitman J."/>
        </authorList>
    </citation>
    <scope>NUCLEOTIDE SEQUENCE [LARGE SCALE GENOMIC DNA]</scope>
    <source>
        <strain evidence="5 6">CBS 6074</strain>
    </source>
</reference>
<keyword evidence="1" id="KW-0418">Kinase</keyword>
<dbReference type="InterPro" id="IPR050117">
    <property type="entry name" value="MAPK"/>
</dbReference>
<sequence length="496" mass="57066">MIPIGQGRQGNIYAYHFGHTNSNQSLRQHADQIQNTIESISSIRYPDEIVVHDTHNNTAEESDVTHSDIDTYGGLINWIAIKIVYAPKNGLMKGNEPHNTKNEVDILRRLDHPNIIKILKYEYDEVNLYHKLHLPLYPISLFELFKDNLFPFHYDDVDDFHKLKSEEHNQKEELRIDIPKIISYQLLSAINYLHSANPTISHRDLNPSNILFDQYGNLKLIDFGIAYTSNSSKNNNNDHEDEDVLNEEEIDSIESDDQMCCDVGTGSYRAPELLFSPATYNPTKIDLWSTGCIIAQFFTCFGKNTASTPSSTSSSSISSSSCNSSPLISYINDQTDSYDPLDDDYDQEQNERERIPLFNSTYGSIGLSSSIFKILGKPTNENWPDFNLLPDSNKITFPLIPTFPTKPLIDRLPDLSKFSKQYQHDVLQVIQSLLRLDPKDRIDAKEVLQMNWFKDISEMNRSNKNGLERWIDQSQLKYDYLARRMKEDDGEMARAW</sequence>
<dbReference type="SMART" id="SM00220">
    <property type="entry name" value="S_TKc"/>
    <property type="match status" value="1"/>
</dbReference>
<dbReference type="GO" id="GO:0004674">
    <property type="term" value="F:protein serine/threonine kinase activity"/>
    <property type="evidence" value="ECO:0007669"/>
    <property type="project" value="UniProtKB-KW"/>
</dbReference>
<feature type="domain" description="Protein kinase" evidence="4">
    <location>
        <begin position="1"/>
        <end position="453"/>
    </location>
</feature>
<dbReference type="PROSITE" id="PS50011">
    <property type="entry name" value="PROTEIN_KINASE_DOM"/>
    <property type="match status" value="1"/>
</dbReference>
<dbReference type="GO" id="GO:0005524">
    <property type="term" value="F:ATP binding"/>
    <property type="evidence" value="ECO:0007669"/>
    <property type="project" value="UniProtKB-KW"/>
</dbReference>
<dbReference type="SUPFAM" id="SSF56112">
    <property type="entry name" value="Protein kinase-like (PK-like)"/>
    <property type="match status" value="1"/>
</dbReference>
<keyword evidence="1" id="KW-0723">Serine/threonine-protein kinase</keyword>
<dbReference type="PANTHER" id="PTHR24055">
    <property type="entry name" value="MITOGEN-ACTIVATED PROTEIN KINASE"/>
    <property type="match status" value="1"/>
</dbReference>
<dbReference type="Gene3D" id="1.10.510.10">
    <property type="entry name" value="Transferase(Phosphotransferase) domain 1"/>
    <property type="match status" value="1"/>
</dbReference>
<name>A0AAX4K4B6_9TREE</name>
<accession>A0AAX4K4B6</accession>
<evidence type="ECO:0000313" key="6">
    <source>
        <dbReference type="Proteomes" id="UP001355207"/>
    </source>
</evidence>
<keyword evidence="1" id="KW-0808">Transferase</keyword>
<dbReference type="InterPro" id="IPR011009">
    <property type="entry name" value="Kinase-like_dom_sf"/>
</dbReference>
<organism evidence="5 6">
    <name type="scientific">Kwoniella dendrophila CBS 6074</name>
    <dbReference type="NCBI Taxonomy" id="1295534"/>
    <lineage>
        <taxon>Eukaryota</taxon>
        <taxon>Fungi</taxon>
        <taxon>Dikarya</taxon>
        <taxon>Basidiomycota</taxon>
        <taxon>Agaricomycotina</taxon>
        <taxon>Tremellomycetes</taxon>
        <taxon>Tremellales</taxon>
        <taxon>Cryptococcaceae</taxon>
        <taxon>Kwoniella</taxon>
    </lineage>
</organism>
<dbReference type="AlphaFoldDB" id="A0AAX4K4B6"/>
<protein>
    <recommendedName>
        <fullName evidence="4">Protein kinase domain-containing protein</fullName>
    </recommendedName>
</protein>
<dbReference type="InterPro" id="IPR000719">
    <property type="entry name" value="Prot_kinase_dom"/>
</dbReference>
<keyword evidence="2" id="KW-0547">Nucleotide-binding</keyword>
<dbReference type="RefSeq" id="XP_066078721.1">
    <property type="nucleotide sequence ID" value="XM_066222624.1"/>
</dbReference>
<dbReference type="EMBL" id="CP144106">
    <property type="protein sequence ID" value="WWC91959.1"/>
    <property type="molecule type" value="Genomic_DNA"/>
</dbReference>
<keyword evidence="6" id="KW-1185">Reference proteome</keyword>
<evidence type="ECO:0000259" key="4">
    <source>
        <dbReference type="PROSITE" id="PS50011"/>
    </source>
</evidence>
<evidence type="ECO:0000313" key="5">
    <source>
        <dbReference type="EMBL" id="WWC91959.1"/>
    </source>
</evidence>
<gene>
    <name evidence="5" type="ORF">L201_006912</name>
</gene>
<evidence type="ECO:0000256" key="2">
    <source>
        <dbReference type="ARBA" id="ARBA00022741"/>
    </source>
</evidence>
<dbReference type="GeneID" id="91097581"/>